<dbReference type="CDD" id="cd07041">
    <property type="entry name" value="STAS_RsbR_RsbS_like"/>
    <property type="match status" value="1"/>
</dbReference>
<dbReference type="AlphaFoldDB" id="A0AAX2EDS2"/>
<name>A0AAX2EDS2_9BACI</name>
<dbReference type="InterPro" id="IPR051932">
    <property type="entry name" value="Bact_StressResp_Reg"/>
</dbReference>
<reference evidence="2 3" key="1">
    <citation type="submission" date="2016-10" db="EMBL/GenBank/DDBJ databases">
        <authorList>
            <person name="Varghese N."/>
            <person name="Submissions S."/>
        </authorList>
    </citation>
    <scope>NUCLEOTIDE SEQUENCE [LARGE SCALE GENOMIC DNA]</scope>
    <source>
        <strain evidence="2 3">DSM 21619</strain>
    </source>
</reference>
<evidence type="ECO:0000313" key="3">
    <source>
        <dbReference type="Proteomes" id="UP000199735"/>
    </source>
</evidence>
<organism evidence="2 3">
    <name type="scientific">Terribacillus saccharophilus</name>
    <dbReference type="NCBI Taxonomy" id="361277"/>
    <lineage>
        <taxon>Bacteria</taxon>
        <taxon>Bacillati</taxon>
        <taxon>Bacillota</taxon>
        <taxon>Bacilli</taxon>
        <taxon>Bacillales</taxon>
        <taxon>Bacillaceae</taxon>
        <taxon>Terribacillus</taxon>
    </lineage>
</organism>
<dbReference type="Gene3D" id="3.30.750.24">
    <property type="entry name" value="STAS domain"/>
    <property type="match status" value="1"/>
</dbReference>
<dbReference type="RefSeq" id="WP_093880078.1">
    <property type="nucleotide sequence ID" value="NZ_FOCD01000001.1"/>
</dbReference>
<sequence length="264" mass="30223">MVHYTHFRNYLVQNTNFNVNNKFKDIDQYLFIKDKTQPSNFNDRFCDVFNTEENLTTKILEDKAKDLNDQYYFNFPIEEIVSKLSEVKWLYIDLVESFCTENALSFYQGLRICNLITLFFDQFISRLTTSAFKAYNDFMLEQEKVIESLGSPLIRLSINSALVPLFGHINNTRAEKIITSITQEVGELQLDNIFVDLTGLKSLNKDASLFISNLTETLKIMGTKIVISGVHPDIAKSAIYMGLNGSTESKSSLHLAISQGRIFS</sequence>
<dbReference type="EMBL" id="FOCD01000001">
    <property type="protein sequence ID" value="SEM87062.1"/>
    <property type="molecule type" value="Genomic_DNA"/>
</dbReference>
<evidence type="ECO:0000313" key="2">
    <source>
        <dbReference type="EMBL" id="SEM87062.1"/>
    </source>
</evidence>
<comment type="caution">
    <text evidence="2">The sequence shown here is derived from an EMBL/GenBank/DDBJ whole genome shotgun (WGS) entry which is preliminary data.</text>
</comment>
<dbReference type="Proteomes" id="UP000199735">
    <property type="component" value="Unassembled WGS sequence"/>
</dbReference>
<dbReference type="PROSITE" id="PS50801">
    <property type="entry name" value="STAS"/>
    <property type="match status" value="1"/>
</dbReference>
<accession>A0AAX2EDS2</accession>
<feature type="domain" description="STAS" evidence="1">
    <location>
        <begin position="150"/>
        <end position="260"/>
    </location>
</feature>
<dbReference type="PANTHER" id="PTHR33745">
    <property type="entry name" value="RSBT ANTAGONIST PROTEIN RSBS-RELATED"/>
    <property type="match status" value="1"/>
</dbReference>
<dbReference type="InterPro" id="IPR036513">
    <property type="entry name" value="STAS_dom_sf"/>
</dbReference>
<dbReference type="InterPro" id="IPR002645">
    <property type="entry name" value="STAS_dom"/>
</dbReference>
<dbReference type="SUPFAM" id="SSF52091">
    <property type="entry name" value="SpoIIaa-like"/>
    <property type="match status" value="1"/>
</dbReference>
<gene>
    <name evidence="2" type="ORF">SAMN04489762_1257</name>
</gene>
<proteinExistence type="predicted"/>
<evidence type="ECO:0000259" key="1">
    <source>
        <dbReference type="PROSITE" id="PS50801"/>
    </source>
</evidence>
<protein>
    <submittedName>
        <fullName evidence="2">Anti-anti-sigma regulatory factor (Antagonist of anti-sigma factor)</fullName>
    </submittedName>
</protein>